<dbReference type="EMBL" id="OV725080">
    <property type="protein sequence ID" value="CAH1400355.1"/>
    <property type="molecule type" value="Genomic_DNA"/>
</dbReference>
<protein>
    <submittedName>
        <fullName evidence="3">Uncharacterized protein</fullName>
    </submittedName>
</protein>
<keyword evidence="2" id="KW-0812">Transmembrane</keyword>
<evidence type="ECO:0000313" key="4">
    <source>
        <dbReference type="Proteomes" id="UP001152798"/>
    </source>
</evidence>
<feature type="transmembrane region" description="Helical" evidence="2">
    <location>
        <begin position="49"/>
        <end position="69"/>
    </location>
</feature>
<evidence type="ECO:0000256" key="2">
    <source>
        <dbReference type="SAM" id="Phobius"/>
    </source>
</evidence>
<feature type="transmembrane region" description="Helical" evidence="2">
    <location>
        <begin position="100"/>
        <end position="120"/>
    </location>
</feature>
<feature type="compositionally biased region" description="Polar residues" evidence="1">
    <location>
        <begin position="18"/>
        <end position="32"/>
    </location>
</feature>
<accession>A0A9P0HE90</accession>
<evidence type="ECO:0000313" key="3">
    <source>
        <dbReference type="EMBL" id="CAH1400355.1"/>
    </source>
</evidence>
<dbReference type="OrthoDB" id="10353534at2759"/>
<organism evidence="3 4">
    <name type="scientific">Nezara viridula</name>
    <name type="common">Southern green stink bug</name>
    <name type="synonym">Cimex viridulus</name>
    <dbReference type="NCBI Taxonomy" id="85310"/>
    <lineage>
        <taxon>Eukaryota</taxon>
        <taxon>Metazoa</taxon>
        <taxon>Ecdysozoa</taxon>
        <taxon>Arthropoda</taxon>
        <taxon>Hexapoda</taxon>
        <taxon>Insecta</taxon>
        <taxon>Pterygota</taxon>
        <taxon>Neoptera</taxon>
        <taxon>Paraneoptera</taxon>
        <taxon>Hemiptera</taxon>
        <taxon>Heteroptera</taxon>
        <taxon>Panheteroptera</taxon>
        <taxon>Pentatomomorpha</taxon>
        <taxon>Pentatomoidea</taxon>
        <taxon>Pentatomidae</taxon>
        <taxon>Pentatominae</taxon>
        <taxon>Nezara</taxon>
    </lineage>
</organism>
<dbReference type="Proteomes" id="UP001152798">
    <property type="component" value="Chromosome 4"/>
</dbReference>
<reference evidence="3" key="1">
    <citation type="submission" date="2022-01" db="EMBL/GenBank/DDBJ databases">
        <authorList>
            <person name="King R."/>
        </authorList>
    </citation>
    <scope>NUCLEOTIDE SEQUENCE</scope>
</reference>
<evidence type="ECO:0000256" key="1">
    <source>
        <dbReference type="SAM" id="MobiDB-lite"/>
    </source>
</evidence>
<gene>
    <name evidence="3" type="ORF">NEZAVI_LOCUS9617</name>
</gene>
<keyword evidence="2" id="KW-1133">Transmembrane helix</keyword>
<sequence length="288" mass="32227">MNFLDDPIKVVPEPPADSATSWRTGRGSQSKGGRTRVVQRMFPTKKHHLSMAAVLLTISVLLLIAASVLNYDLCVKYSSDLEVLGRYIQPSGHNSGFPQVIADFMASLLVLIGILCFYRWSSYPIVPSRIQKSIDHVNAEPPEMVQIMSATDSYLPETIFRPKSEDELQFMEATTFCFIGFGIFRWFKPVIFVIIGGFAVLCTVSVINLYQDYLHLKRNEKMPVAGIAEYADGQNSAILLNVRFSNLTETQNHNEGINQRPNGTELVYVPAVQELNSIDTRASDMKTV</sequence>
<keyword evidence="4" id="KW-1185">Reference proteome</keyword>
<name>A0A9P0HE90_NEZVI</name>
<feature type="transmembrane region" description="Helical" evidence="2">
    <location>
        <begin position="168"/>
        <end position="184"/>
    </location>
</feature>
<feature type="transmembrane region" description="Helical" evidence="2">
    <location>
        <begin position="190"/>
        <end position="210"/>
    </location>
</feature>
<proteinExistence type="predicted"/>
<dbReference type="AlphaFoldDB" id="A0A9P0HE90"/>
<keyword evidence="2" id="KW-0472">Membrane</keyword>
<feature type="region of interest" description="Disordered" evidence="1">
    <location>
        <begin position="11"/>
        <end position="35"/>
    </location>
</feature>